<name>A0A9W9U9W6_PENBR</name>
<evidence type="ECO:0000313" key="5">
    <source>
        <dbReference type="EMBL" id="KAJ5328686.1"/>
    </source>
</evidence>
<keyword evidence="2" id="KW-0804">Transcription</keyword>
<dbReference type="EMBL" id="JAPZBQ010000005">
    <property type="protein sequence ID" value="KAJ5328686.1"/>
    <property type="molecule type" value="Genomic_DNA"/>
</dbReference>
<dbReference type="CDD" id="cd00067">
    <property type="entry name" value="GAL4"/>
    <property type="match status" value="1"/>
</dbReference>
<dbReference type="PANTHER" id="PTHR47657:SF7">
    <property type="entry name" value="STEROL REGULATORY ELEMENT-BINDING PROTEIN ECM22"/>
    <property type="match status" value="1"/>
</dbReference>
<comment type="caution">
    <text evidence="5">The sequence shown here is derived from an EMBL/GenBank/DDBJ whole genome shotgun (WGS) entry which is preliminary data.</text>
</comment>
<organism evidence="5 6">
    <name type="scientific">Penicillium brevicompactum</name>
    <dbReference type="NCBI Taxonomy" id="5074"/>
    <lineage>
        <taxon>Eukaryota</taxon>
        <taxon>Fungi</taxon>
        <taxon>Dikarya</taxon>
        <taxon>Ascomycota</taxon>
        <taxon>Pezizomycotina</taxon>
        <taxon>Eurotiomycetes</taxon>
        <taxon>Eurotiomycetidae</taxon>
        <taxon>Eurotiales</taxon>
        <taxon>Aspergillaceae</taxon>
        <taxon>Penicillium</taxon>
    </lineage>
</organism>
<reference evidence="5" key="1">
    <citation type="submission" date="2022-12" db="EMBL/GenBank/DDBJ databases">
        <authorList>
            <person name="Petersen C."/>
        </authorList>
    </citation>
    <scope>NUCLEOTIDE SEQUENCE</scope>
    <source>
        <strain evidence="5">IBT 35673</strain>
    </source>
</reference>
<protein>
    <submittedName>
        <fullName evidence="5">Uncharacterized protein</fullName>
    </submittedName>
</protein>
<dbReference type="InterPro" id="IPR021858">
    <property type="entry name" value="Fun_TF"/>
</dbReference>
<dbReference type="PANTHER" id="PTHR47657">
    <property type="entry name" value="STEROL REGULATORY ELEMENT-BINDING PROTEIN ECM22"/>
    <property type="match status" value="1"/>
</dbReference>
<dbReference type="InterPro" id="IPR052400">
    <property type="entry name" value="Zn2-C6_fungal_TF"/>
</dbReference>
<gene>
    <name evidence="5" type="ORF">N7452_009076</name>
</gene>
<evidence type="ECO:0000313" key="6">
    <source>
        <dbReference type="Proteomes" id="UP001147695"/>
    </source>
</evidence>
<dbReference type="Proteomes" id="UP001147695">
    <property type="component" value="Unassembled WGS sequence"/>
</dbReference>
<dbReference type="Pfam" id="PF11951">
    <property type="entry name" value="Fungal_trans_2"/>
    <property type="match status" value="1"/>
</dbReference>
<evidence type="ECO:0000256" key="1">
    <source>
        <dbReference type="ARBA" id="ARBA00023015"/>
    </source>
</evidence>
<reference evidence="5" key="2">
    <citation type="journal article" date="2023" name="IMA Fungus">
        <title>Comparative genomic study of the Penicillium genus elucidates a diverse pangenome and 15 lateral gene transfer events.</title>
        <authorList>
            <person name="Petersen C."/>
            <person name="Sorensen T."/>
            <person name="Nielsen M.R."/>
            <person name="Sondergaard T.E."/>
            <person name="Sorensen J.L."/>
            <person name="Fitzpatrick D.A."/>
            <person name="Frisvad J.C."/>
            <person name="Nielsen K.L."/>
        </authorList>
    </citation>
    <scope>NUCLEOTIDE SEQUENCE</scope>
    <source>
        <strain evidence="5">IBT 35673</strain>
    </source>
</reference>
<evidence type="ECO:0000256" key="3">
    <source>
        <dbReference type="ARBA" id="ARBA00023242"/>
    </source>
</evidence>
<keyword evidence="1" id="KW-0805">Transcription regulation</keyword>
<proteinExistence type="predicted"/>
<dbReference type="AlphaFoldDB" id="A0A9W9U9W6"/>
<dbReference type="GO" id="GO:0008270">
    <property type="term" value="F:zinc ion binding"/>
    <property type="evidence" value="ECO:0007669"/>
    <property type="project" value="InterPro"/>
</dbReference>
<dbReference type="InterPro" id="IPR001138">
    <property type="entry name" value="Zn2Cys6_DnaBD"/>
</dbReference>
<sequence length="336" mass="38327">MPQSSRAAGSRRKWHSKSRTGCQTCRSRKIKAPETLTLELLHHFTISTSVTLSPDPRVREVWRVVVPQMAFTTDYILDGILALAALHIARYDSGRRHILLPHAIDRHSASLSKALPQIPGVTAQTCTSLFVFGVLTLFFSLAQPALEVPTEPSSKDIIPEWLHLLRGLDAVVMAETSLFSSPVSLIFRSSWGSLNYWKSHVPEQHQVLADLEEKICAETSEDPERLIALREAVVTLNRSFSFLYGGNFKDQDKLRGFYEWLFEITDSYLHLLKSGDNGALCVLAFYAVLVRDLEKYWWVEGWAIRLIKGIYMLLDGEHRLWIRWAIEEIGWVPQIR</sequence>
<feature type="compositionally biased region" description="Basic residues" evidence="4">
    <location>
        <begin position="9"/>
        <end position="18"/>
    </location>
</feature>
<evidence type="ECO:0000256" key="2">
    <source>
        <dbReference type="ARBA" id="ARBA00023163"/>
    </source>
</evidence>
<keyword evidence="3" id="KW-0539">Nucleus</keyword>
<accession>A0A9W9U9W6</accession>
<feature type="region of interest" description="Disordered" evidence="4">
    <location>
        <begin position="1"/>
        <end position="22"/>
    </location>
</feature>
<dbReference type="GO" id="GO:0000981">
    <property type="term" value="F:DNA-binding transcription factor activity, RNA polymerase II-specific"/>
    <property type="evidence" value="ECO:0007669"/>
    <property type="project" value="InterPro"/>
</dbReference>
<evidence type="ECO:0000256" key="4">
    <source>
        <dbReference type="SAM" id="MobiDB-lite"/>
    </source>
</evidence>